<keyword evidence="3" id="KW-0732">Signal</keyword>
<reference evidence="5" key="1">
    <citation type="submission" date="2025-08" db="UniProtKB">
        <authorList>
            <consortium name="RefSeq"/>
        </authorList>
    </citation>
    <scope>IDENTIFICATION</scope>
</reference>
<feature type="compositionally biased region" description="Polar residues" evidence="2">
    <location>
        <begin position="177"/>
        <end position="191"/>
    </location>
</feature>
<feature type="compositionally biased region" description="Basic and acidic residues" evidence="2">
    <location>
        <begin position="122"/>
        <end position="134"/>
    </location>
</feature>
<evidence type="ECO:0000256" key="2">
    <source>
        <dbReference type="SAM" id="MobiDB-lite"/>
    </source>
</evidence>
<keyword evidence="1" id="KW-1015">Disulfide bond</keyword>
<feature type="compositionally biased region" description="Basic and acidic residues" evidence="2">
    <location>
        <begin position="1361"/>
        <end position="1371"/>
    </location>
</feature>
<evidence type="ECO:0000313" key="4">
    <source>
        <dbReference type="Proteomes" id="UP001652625"/>
    </source>
</evidence>
<dbReference type="GeneID" id="124806039"/>
<evidence type="ECO:0000313" key="5">
    <source>
        <dbReference type="RefSeq" id="XP_065674548.1"/>
    </source>
</evidence>
<sequence>MKIFYFLAFASTAAFFDSHLTCPQYPPPNNGRMICDHLLGKYCTPSCNFGFVPNGPQAWAYVCNPVTQRWGTYPDSYPLPWPDCVTPKDQTWNPKSFYILNKTKEPDLENVNGDKSMTSVGDVEKSYEEDKQIKGEKNTQTEFYKKNIMDAAYDILKVTPKNQLKNKVQKQFEVLNDTPTDNRSTSKTSNKLTDKLSQPPSQKNNSNKSSNTRDNKSYVPMLTSFNENESYEAVDKLVNNKTNERQIDITKVTKTRNFGTKEIDIEDLKITTTRDNVAKFDNGKSLNETTAFVHSLPKDNFDQKNIVLDNITTHAINSITPQATNISIITQQFNEENTKDENLTVKTTKNNTKQVFDLQTRTLDSLNVEQELRNITDTLREIGQSIKSSIVAKTLPLLPTTSTISKLNNTIINNTKEWNKNSTPQTADKSYYAANHTVRKTNNLSKKTSAMKDKKKHTALKKLSYETKQIKANQFNNIKSFIKDSEDKQTNNDKEANNEPPLVPVFSNKDLSLLRHMVSTNNKRSEMRHSSPSLWSKMMTLTSTKDDHQLRRVKLASRKKLATEDLNLAKLIMTGINNKDNYHFKDKPNPFLYSGKSLGPMNQSKLKTDKASTRQYVWNGATFVPLSENEPSTSYLHSNEGGGLSSTSRYRWNGATFVPTDLSEELSLIQSQNSQLSSLQSQSQNFQTEFHPAAVDTFPESAAVPTQTDRLGEIIKTDLAKEEPVVTRTPAIVTNKEVQKILDIWNGSPEILTEKTPLEFKSTESTPIEFKSKESINSQILNKEKIIFFPTQQPKYMETTQQFPLVPVTIKTTTFKTEFFSKPIEINGQTYVPLTPNAQIDPENKEDDLLYWDGKHYVPIKYQKVTVPGTILYKLENGIYMPTYYNGGNMLDNLVQTNFPGAETKLKAESFETKLQNEPSNTMGVIQHAENTEKVIYPERPPSLSQARDFNDRAVAGPPPTNPPPTSKDKLSSSNFYASNMTQWEKTTSTKFKPTSFNLITSTTTTIPLTETTHTVLTTETTMTPYTTSTELKHDILQEYLKQPHQVNYAADDSLREYTKQLPPINPSPDDPFREDVEDLGNIIKTDLGIKNEIESLTKLFEADSKETPVTIPITHAKTISDIRLLMPSLFGQEESLISHSKPEMSLAEKDLQMADQFLKKEEEERKFPIPSTVIKGNDEEAIKSGQLKELIEKKERTALENLSNKEKYDLEKTLSSDIQKLQSSFDKDHTVLLPSIRLDKDPPNLLAASDLNVGDIRDLLKITKLAEKSASKKHGLLKPTLTRSQARKVLEKGGVQQLLKYLILSGTSPSTIAALREKNLHKKILPELKFSDQAKEESNVNVKDTEELRKVNEQWDRRYKGLQKTIDHKAKNPLPKFGRKKRSEKKRKKRDRL</sequence>
<feature type="compositionally biased region" description="Low complexity" evidence="2">
    <location>
        <begin position="197"/>
        <end position="210"/>
    </location>
</feature>
<feature type="chain" id="PRO_5045866559" evidence="3">
    <location>
        <begin position="19"/>
        <end position="1394"/>
    </location>
</feature>
<feature type="signal peptide" evidence="3">
    <location>
        <begin position="1"/>
        <end position="18"/>
    </location>
</feature>
<evidence type="ECO:0000256" key="1">
    <source>
        <dbReference type="ARBA" id="ARBA00023157"/>
    </source>
</evidence>
<gene>
    <name evidence="5" type="primary">LOC124806039</name>
</gene>
<evidence type="ECO:0000256" key="3">
    <source>
        <dbReference type="SAM" id="SignalP"/>
    </source>
</evidence>
<dbReference type="CDD" id="cd00033">
    <property type="entry name" value="CCP"/>
    <property type="match status" value="1"/>
</dbReference>
<feature type="compositionally biased region" description="Basic and acidic residues" evidence="2">
    <location>
        <begin position="481"/>
        <end position="497"/>
    </location>
</feature>
<proteinExistence type="predicted"/>
<feature type="region of interest" description="Disordered" evidence="2">
    <location>
        <begin position="172"/>
        <end position="218"/>
    </location>
</feature>
<dbReference type="Proteomes" id="UP001652625">
    <property type="component" value="Chromosome 14"/>
</dbReference>
<feature type="region of interest" description="Disordered" evidence="2">
    <location>
        <begin position="932"/>
        <end position="973"/>
    </location>
</feature>
<keyword evidence="4" id="KW-1185">Reference proteome</keyword>
<protein>
    <submittedName>
        <fullName evidence="5">Uncharacterized protein LOC124806039</fullName>
    </submittedName>
</protein>
<feature type="region of interest" description="Disordered" evidence="2">
    <location>
        <begin position="1361"/>
        <end position="1394"/>
    </location>
</feature>
<dbReference type="RefSeq" id="XP_065674548.1">
    <property type="nucleotide sequence ID" value="XM_065818476.1"/>
</dbReference>
<organism evidence="4 5">
    <name type="scientific">Hydra vulgaris</name>
    <name type="common">Hydra</name>
    <name type="synonym">Hydra attenuata</name>
    <dbReference type="NCBI Taxonomy" id="6087"/>
    <lineage>
        <taxon>Eukaryota</taxon>
        <taxon>Metazoa</taxon>
        <taxon>Cnidaria</taxon>
        <taxon>Hydrozoa</taxon>
        <taxon>Hydroidolina</taxon>
        <taxon>Anthoathecata</taxon>
        <taxon>Aplanulata</taxon>
        <taxon>Hydridae</taxon>
        <taxon>Hydra</taxon>
    </lineage>
</organism>
<feature type="compositionally biased region" description="Basic residues" evidence="2">
    <location>
        <begin position="1378"/>
        <end position="1394"/>
    </location>
</feature>
<feature type="compositionally biased region" description="Pro residues" evidence="2">
    <location>
        <begin position="957"/>
        <end position="966"/>
    </location>
</feature>
<accession>A0ABM4DJ64</accession>
<name>A0ABM4DJ64_HYDVU</name>
<feature type="region of interest" description="Disordered" evidence="2">
    <location>
        <begin position="109"/>
        <end position="134"/>
    </location>
</feature>
<dbReference type="InterPro" id="IPR000436">
    <property type="entry name" value="Sushi_SCR_CCP_dom"/>
</dbReference>
<feature type="region of interest" description="Disordered" evidence="2">
    <location>
        <begin position="481"/>
        <end position="503"/>
    </location>
</feature>